<feature type="non-terminal residue" evidence="1">
    <location>
        <position position="1"/>
    </location>
</feature>
<accession>A0A4Y2WDQ5</accession>
<proteinExistence type="predicted"/>
<sequence length="187" mass="21344">HYSFLPLYFYAFEDLGGLVVKSRPRSWRVPGSKPDSTEKLTCKRAWCSLNSSRPNLHPLVWWGSLKRGAQAQASSSSSDLMPRNLLTCITKVLSNVCFTTISLHRGRLLMFSKTGQNKKLPVNYRPISLLSNLGKIIEIVILARLKEHYSDLQIILDEQCGFRPNHGRVHQLFRVTNLITQGFNNKF</sequence>
<dbReference type="AlphaFoldDB" id="A0A4Y2WDQ5"/>
<dbReference type="OrthoDB" id="407509at2759"/>
<dbReference type="Proteomes" id="UP000499080">
    <property type="component" value="Unassembled WGS sequence"/>
</dbReference>
<evidence type="ECO:0000313" key="2">
    <source>
        <dbReference type="Proteomes" id="UP000499080"/>
    </source>
</evidence>
<evidence type="ECO:0000313" key="1">
    <source>
        <dbReference type="EMBL" id="GBO34197.1"/>
    </source>
</evidence>
<protein>
    <submittedName>
        <fullName evidence="1">Uncharacterized protein</fullName>
    </submittedName>
</protein>
<organism evidence="1 2">
    <name type="scientific">Araneus ventricosus</name>
    <name type="common">Orbweaver spider</name>
    <name type="synonym">Epeira ventricosa</name>
    <dbReference type="NCBI Taxonomy" id="182803"/>
    <lineage>
        <taxon>Eukaryota</taxon>
        <taxon>Metazoa</taxon>
        <taxon>Ecdysozoa</taxon>
        <taxon>Arthropoda</taxon>
        <taxon>Chelicerata</taxon>
        <taxon>Arachnida</taxon>
        <taxon>Araneae</taxon>
        <taxon>Araneomorphae</taxon>
        <taxon>Entelegynae</taxon>
        <taxon>Araneoidea</taxon>
        <taxon>Araneidae</taxon>
        <taxon>Araneus</taxon>
    </lineage>
</organism>
<keyword evidence="2" id="KW-1185">Reference proteome</keyword>
<comment type="caution">
    <text evidence="1">The sequence shown here is derived from an EMBL/GenBank/DDBJ whole genome shotgun (WGS) entry which is preliminary data.</text>
</comment>
<reference evidence="1 2" key="1">
    <citation type="journal article" date="2019" name="Sci. Rep.">
        <title>Orb-weaving spider Araneus ventricosus genome elucidates the spidroin gene catalogue.</title>
        <authorList>
            <person name="Kono N."/>
            <person name="Nakamura H."/>
            <person name="Ohtoshi R."/>
            <person name="Moran D.A.P."/>
            <person name="Shinohara A."/>
            <person name="Yoshida Y."/>
            <person name="Fujiwara M."/>
            <person name="Mori M."/>
            <person name="Tomita M."/>
            <person name="Arakawa K."/>
        </authorList>
    </citation>
    <scope>NUCLEOTIDE SEQUENCE [LARGE SCALE GENOMIC DNA]</scope>
</reference>
<gene>
    <name evidence="1" type="ORF">AVEN_57726_1</name>
</gene>
<dbReference type="EMBL" id="BGPR01058001">
    <property type="protein sequence ID" value="GBO34197.1"/>
    <property type="molecule type" value="Genomic_DNA"/>
</dbReference>
<name>A0A4Y2WDQ5_ARAVE</name>